<gene>
    <name evidence="2" type="ORF">HNR73_007914</name>
</gene>
<proteinExistence type="predicted"/>
<reference evidence="2 3" key="1">
    <citation type="submission" date="2020-08" db="EMBL/GenBank/DDBJ databases">
        <title>Genomic Encyclopedia of Type Strains, Phase IV (KMG-IV): sequencing the most valuable type-strain genomes for metagenomic binning, comparative biology and taxonomic classification.</title>
        <authorList>
            <person name="Goeker M."/>
        </authorList>
    </citation>
    <scope>NUCLEOTIDE SEQUENCE [LARGE SCALE GENOMIC DNA]</scope>
    <source>
        <strain evidence="2 3">YIM 65646</strain>
    </source>
</reference>
<sequence>MDTGQQHYLKSALPSPGRFHRPLLYVAGLMALTGAMAVVGLIADDRTLTNMPIWAKPLKFSISIGLYALTMAYLVPLLRKGRKAGWWLGTVIAVMLFIEMVVIVGQVFRGRPSHFNEATPFDAAMWATMGASITVMWLANLGVAIFLAWTSIGDRALTRGIRWGMGIGIGGLAVGYLMARQDTSHLENVAGAHSVGLDDGGPSMPLVGWSTVGGDLRIAHFVGIHAMQVLPLLALWLGSRAVKRARLADEGLRSRVVLVAALGYAGLTLLVLWQALRGESLIHPGATTLTAAGVLVLATGAGLLLAARGGGKPVAAEGSQQPVEVA</sequence>
<dbReference type="RefSeq" id="WP_184793089.1">
    <property type="nucleotide sequence ID" value="NZ_BONT01000049.1"/>
</dbReference>
<keyword evidence="3" id="KW-1185">Reference proteome</keyword>
<protein>
    <submittedName>
        <fullName evidence="2">Uncharacterized protein</fullName>
    </submittedName>
</protein>
<feature type="transmembrane region" description="Helical" evidence="1">
    <location>
        <begin position="23"/>
        <end position="43"/>
    </location>
</feature>
<comment type="caution">
    <text evidence="2">The sequence shown here is derived from an EMBL/GenBank/DDBJ whole genome shotgun (WGS) entry which is preliminary data.</text>
</comment>
<accession>A0A841FUH9</accession>
<feature type="transmembrane region" description="Helical" evidence="1">
    <location>
        <begin position="124"/>
        <end position="149"/>
    </location>
</feature>
<dbReference type="Proteomes" id="UP000548476">
    <property type="component" value="Unassembled WGS sequence"/>
</dbReference>
<name>A0A841FUH9_9ACTN</name>
<evidence type="ECO:0000256" key="1">
    <source>
        <dbReference type="SAM" id="Phobius"/>
    </source>
</evidence>
<dbReference type="AlphaFoldDB" id="A0A841FUH9"/>
<keyword evidence="1" id="KW-1133">Transmembrane helix</keyword>
<feature type="transmembrane region" description="Helical" evidence="1">
    <location>
        <begin position="161"/>
        <end position="179"/>
    </location>
</feature>
<feature type="transmembrane region" description="Helical" evidence="1">
    <location>
        <begin position="257"/>
        <end position="276"/>
    </location>
</feature>
<feature type="transmembrane region" description="Helical" evidence="1">
    <location>
        <begin position="85"/>
        <end position="104"/>
    </location>
</feature>
<organism evidence="2 3">
    <name type="scientific">Phytomonospora endophytica</name>
    <dbReference type="NCBI Taxonomy" id="714109"/>
    <lineage>
        <taxon>Bacteria</taxon>
        <taxon>Bacillati</taxon>
        <taxon>Actinomycetota</taxon>
        <taxon>Actinomycetes</taxon>
        <taxon>Micromonosporales</taxon>
        <taxon>Micromonosporaceae</taxon>
        <taxon>Phytomonospora</taxon>
    </lineage>
</organism>
<keyword evidence="1" id="KW-0812">Transmembrane</keyword>
<dbReference type="EMBL" id="JACHGT010000030">
    <property type="protein sequence ID" value="MBB6040015.1"/>
    <property type="molecule type" value="Genomic_DNA"/>
</dbReference>
<keyword evidence="1" id="KW-0472">Membrane</keyword>
<feature type="transmembrane region" description="Helical" evidence="1">
    <location>
        <begin position="288"/>
        <end position="307"/>
    </location>
</feature>
<evidence type="ECO:0000313" key="2">
    <source>
        <dbReference type="EMBL" id="MBB6040015.1"/>
    </source>
</evidence>
<evidence type="ECO:0000313" key="3">
    <source>
        <dbReference type="Proteomes" id="UP000548476"/>
    </source>
</evidence>
<feature type="transmembrane region" description="Helical" evidence="1">
    <location>
        <begin position="218"/>
        <end position="237"/>
    </location>
</feature>
<feature type="transmembrane region" description="Helical" evidence="1">
    <location>
        <begin position="58"/>
        <end position="78"/>
    </location>
</feature>